<evidence type="ECO:0000256" key="2">
    <source>
        <dbReference type="SAM" id="Phobius"/>
    </source>
</evidence>
<evidence type="ECO:0000313" key="4">
    <source>
        <dbReference type="Proteomes" id="UP000799770"/>
    </source>
</evidence>
<name>A0A6A5YYN0_9PLEO</name>
<feature type="coiled-coil region" evidence="1">
    <location>
        <begin position="110"/>
        <end position="181"/>
    </location>
</feature>
<protein>
    <submittedName>
        <fullName evidence="3">Uncharacterized protein</fullName>
    </submittedName>
</protein>
<dbReference type="AlphaFoldDB" id="A0A6A5YYN0"/>
<dbReference type="Proteomes" id="UP000799770">
    <property type="component" value="Unassembled WGS sequence"/>
</dbReference>
<evidence type="ECO:0000313" key="3">
    <source>
        <dbReference type="EMBL" id="KAF2111933.1"/>
    </source>
</evidence>
<accession>A0A6A5YYN0</accession>
<keyword evidence="2" id="KW-1133">Transmembrane helix</keyword>
<proteinExistence type="predicted"/>
<organism evidence="3 4">
    <name type="scientific">Lophiotrema nucula</name>
    <dbReference type="NCBI Taxonomy" id="690887"/>
    <lineage>
        <taxon>Eukaryota</taxon>
        <taxon>Fungi</taxon>
        <taxon>Dikarya</taxon>
        <taxon>Ascomycota</taxon>
        <taxon>Pezizomycotina</taxon>
        <taxon>Dothideomycetes</taxon>
        <taxon>Pleosporomycetidae</taxon>
        <taxon>Pleosporales</taxon>
        <taxon>Lophiotremataceae</taxon>
        <taxon>Lophiotrema</taxon>
    </lineage>
</organism>
<keyword evidence="1" id="KW-0175">Coiled coil</keyword>
<feature type="transmembrane region" description="Helical" evidence="2">
    <location>
        <begin position="20"/>
        <end position="46"/>
    </location>
</feature>
<dbReference type="EMBL" id="ML977332">
    <property type="protein sequence ID" value="KAF2111933.1"/>
    <property type="molecule type" value="Genomic_DNA"/>
</dbReference>
<keyword evidence="2" id="KW-0812">Transmembrane</keyword>
<gene>
    <name evidence="3" type="ORF">BDV96DRAFT_689758</name>
</gene>
<sequence length="244" mass="26979">MSTAYYQYEGAYPPTGPTLIPLAILLVLVITSAIVGALVALLCSGIRLTNARLSRLALKTIKQSLVHHEVSSIARKEIIDYKPGDLTETEKNYIDDYVIEASKRYVQATLKTTKKALAKSEEKRKDMKDDLKGMEKTLDQMKTTLQDNNQEDLLKLKEKELDLLRKKNDSLEAKIDALAFAPMNGSTPAPIDDLDEELYRLAVGDEQDDNDDESAEAASDLIDEVASISGLEVESLPGSLLLHL</sequence>
<keyword evidence="2" id="KW-0472">Membrane</keyword>
<keyword evidence="4" id="KW-1185">Reference proteome</keyword>
<reference evidence="3" key="1">
    <citation type="journal article" date="2020" name="Stud. Mycol.">
        <title>101 Dothideomycetes genomes: a test case for predicting lifestyles and emergence of pathogens.</title>
        <authorList>
            <person name="Haridas S."/>
            <person name="Albert R."/>
            <person name="Binder M."/>
            <person name="Bloem J."/>
            <person name="Labutti K."/>
            <person name="Salamov A."/>
            <person name="Andreopoulos B."/>
            <person name="Baker S."/>
            <person name="Barry K."/>
            <person name="Bills G."/>
            <person name="Bluhm B."/>
            <person name="Cannon C."/>
            <person name="Castanera R."/>
            <person name="Culley D."/>
            <person name="Daum C."/>
            <person name="Ezra D."/>
            <person name="Gonzalez J."/>
            <person name="Henrissat B."/>
            <person name="Kuo A."/>
            <person name="Liang C."/>
            <person name="Lipzen A."/>
            <person name="Lutzoni F."/>
            <person name="Magnuson J."/>
            <person name="Mondo S."/>
            <person name="Nolan M."/>
            <person name="Ohm R."/>
            <person name="Pangilinan J."/>
            <person name="Park H.-J."/>
            <person name="Ramirez L."/>
            <person name="Alfaro M."/>
            <person name="Sun H."/>
            <person name="Tritt A."/>
            <person name="Yoshinaga Y."/>
            <person name="Zwiers L.-H."/>
            <person name="Turgeon B."/>
            <person name="Goodwin S."/>
            <person name="Spatafora J."/>
            <person name="Crous P."/>
            <person name="Grigoriev I."/>
        </authorList>
    </citation>
    <scope>NUCLEOTIDE SEQUENCE</scope>
    <source>
        <strain evidence="3">CBS 627.86</strain>
    </source>
</reference>
<evidence type="ECO:0000256" key="1">
    <source>
        <dbReference type="SAM" id="Coils"/>
    </source>
</evidence>